<protein>
    <recommendedName>
        <fullName evidence="8">Polygalacturonase</fullName>
    </recommendedName>
</protein>
<comment type="caution">
    <text evidence="6">The sequence shown here is derived from an EMBL/GenBank/DDBJ whole genome shotgun (WGS) entry which is preliminary data.</text>
</comment>
<keyword evidence="5" id="KW-0732">Signal</keyword>
<name>A0A840CUA6_9BACE</name>
<evidence type="ECO:0008006" key="8">
    <source>
        <dbReference type="Google" id="ProtNLM"/>
    </source>
</evidence>
<evidence type="ECO:0000256" key="5">
    <source>
        <dbReference type="SAM" id="SignalP"/>
    </source>
</evidence>
<keyword evidence="3 4" id="KW-0326">Glycosidase</keyword>
<dbReference type="InterPro" id="IPR012334">
    <property type="entry name" value="Pectin_lyas_fold"/>
</dbReference>
<sequence length="516" mass="55998">MKRRWILILCLVCCLGANAQIKGYDYNILTYGASADSLQINTQAINQAIESASQNGGGRVVIPAGTFRTGTIFLKDNVELHLSNGARLEASDNYADFPLIPPASYRSLKDAGGWTSIIYAEGAHNIRITGPGTIDGKGKGKKGRVSGVAGDCNGRPRNILFISCRNVTVSDITMLNSAIWNQHYLNCEDVLVTNTHVFNHGNGNNDGIDIDGCRRFVLSNSVIDSDDDGIVLKSTGEAPCENILIHNCVVSSFANAIKCGTESTGGFKNISITDCIVTPSRFAGQRTIKSTPTGITALSLEIVDGGVMDGVSIHNILIQGTACPLYVRLGNRGRKHIESAPTPPVGQMRNINISNITAYGTGNFCSSISGIPQQKIENIYLNNIRLVNKGGLTEGNFLTRELIEGVRHDMAKNMFPDKYWASFRDVIEDEKGYPQPTVWRNLPSYGLFMRNVEKVEVNNCSFISESPDPRTPLVAVNVNELLLNGITVGDAEKAGVILHNVPVKLVDSRLNVRVEE</sequence>
<gene>
    <name evidence="6" type="ORF">GGR06_000661</name>
</gene>
<dbReference type="InterPro" id="IPR051801">
    <property type="entry name" value="GH28_Enzymes"/>
</dbReference>
<feature type="signal peptide" evidence="5">
    <location>
        <begin position="1"/>
        <end position="19"/>
    </location>
</feature>
<keyword evidence="7" id="KW-1185">Reference proteome</keyword>
<dbReference type="GO" id="GO:0005975">
    <property type="term" value="P:carbohydrate metabolic process"/>
    <property type="evidence" value="ECO:0007669"/>
    <property type="project" value="InterPro"/>
</dbReference>
<comment type="similarity">
    <text evidence="1 4">Belongs to the glycosyl hydrolase 28 family.</text>
</comment>
<dbReference type="InterPro" id="IPR000743">
    <property type="entry name" value="Glyco_hydro_28"/>
</dbReference>
<accession>A0A840CUA6</accession>
<organism evidence="6 7">
    <name type="scientific">Bacteroides reticulotermitis</name>
    <dbReference type="NCBI Taxonomy" id="1133319"/>
    <lineage>
        <taxon>Bacteria</taxon>
        <taxon>Pseudomonadati</taxon>
        <taxon>Bacteroidota</taxon>
        <taxon>Bacteroidia</taxon>
        <taxon>Bacteroidales</taxon>
        <taxon>Bacteroidaceae</taxon>
        <taxon>Bacteroides</taxon>
    </lineage>
</organism>
<dbReference type="PANTHER" id="PTHR31339:SF9">
    <property type="entry name" value="PLASMIN AND FIBRONECTIN-BINDING PROTEIN A"/>
    <property type="match status" value="1"/>
</dbReference>
<dbReference type="RefSeq" id="WP_044161249.1">
    <property type="nucleotide sequence ID" value="NZ_JACIER010000002.1"/>
</dbReference>
<evidence type="ECO:0000256" key="3">
    <source>
        <dbReference type="ARBA" id="ARBA00023295"/>
    </source>
</evidence>
<dbReference type="EMBL" id="JACIER010000002">
    <property type="protein sequence ID" value="MBB4042896.1"/>
    <property type="molecule type" value="Genomic_DNA"/>
</dbReference>
<reference evidence="6" key="1">
    <citation type="submission" date="2020-08" db="EMBL/GenBank/DDBJ databases">
        <title>Genomic Encyclopedia of Type Strains, Phase IV (KMG-IV): sequencing the most valuable type-strain genomes for metagenomic binning, comparative biology and taxonomic classification.</title>
        <authorList>
            <person name="Goeker M."/>
        </authorList>
    </citation>
    <scope>NUCLEOTIDE SEQUENCE [LARGE SCALE GENOMIC DNA]</scope>
    <source>
        <strain evidence="6">DSM 105720</strain>
    </source>
</reference>
<dbReference type="Pfam" id="PF00295">
    <property type="entry name" value="Glyco_hydro_28"/>
    <property type="match status" value="1"/>
</dbReference>
<dbReference type="PANTHER" id="PTHR31339">
    <property type="entry name" value="PECTIN LYASE-RELATED"/>
    <property type="match status" value="1"/>
</dbReference>
<dbReference type="Gene3D" id="2.160.20.10">
    <property type="entry name" value="Single-stranded right-handed beta-helix, Pectin lyase-like"/>
    <property type="match status" value="1"/>
</dbReference>
<evidence type="ECO:0000313" key="7">
    <source>
        <dbReference type="Proteomes" id="UP000560658"/>
    </source>
</evidence>
<evidence type="ECO:0000313" key="6">
    <source>
        <dbReference type="EMBL" id="MBB4042896.1"/>
    </source>
</evidence>
<dbReference type="InterPro" id="IPR006626">
    <property type="entry name" value="PbH1"/>
</dbReference>
<dbReference type="InterPro" id="IPR011050">
    <property type="entry name" value="Pectin_lyase_fold/virulence"/>
</dbReference>
<dbReference type="SMART" id="SM00710">
    <property type="entry name" value="PbH1"/>
    <property type="match status" value="5"/>
</dbReference>
<evidence type="ECO:0000256" key="2">
    <source>
        <dbReference type="ARBA" id="ARBA00022801"/>
    </source>
</evidence>
<dbReference type="GO" id="GO:0004650">
    <property type="term" value="F:polygalacturonase activity"/>
    <property type="evidence" value="ECO:0007669"/>
    <property type="project" value="InterPro"/>
</dbReference>
<evidence type="ECO:0000256" key="1">
    <source>
        <dbReference type="ARBA" id="ARBA00008834"/>
    </source>
</evidence>
<proteinExistence type="inferred from homology"/>
<dbReference type="Proteomes" id="UP000560658">
    <property type="component" value="Unassembled WGS sequence"/>
</dbReference>
<dbReference type="AlphaFoldDB" id="A0A840CUA6"/>
<dbReference type="SUPFAM" id="SSF51126">
    <property type="entry name" value="Pectin lyase-like"/>
    <property type="match status" value="1"/>
</dbReference>
<feature type="chain" id="PRO_5032445185" description="Polygalacturonase" evidence="5">
    <location>
        <begin position="20"/>
        <end position="516"/>
    </location>
</feature>
<keyword evidence="2 4" id="KW-0378">Hydrolase</keyword>
<evidence type="ECO:0000256" key="4">
    <source>
        <dbReference type="RuleBase" id="RU361169"/>
    </source>
</evidence>